<dbReference type="PATRIC" id="fig|1204738.3.peg.1333"/>
<reference evidence="1 2" key="1">
    <citation type="journal article" date="2013" name="Genome Announc.">
        <title>Draft Genome of the Marine Gammaproteobacterium Halomonas titanicae.</title>
        <authorList>
            <person name="Sanchez-Porro C."/>
            <person name="de la Haba R.R."/>
            <person name="Cruz-Hernandez N."/>
            <person name="Gonzalez J.M."/>
            <person name="Reyes-Guirao C."/>
            <person name="Navarro-Sampedro L."/>
            <person name="Carballo M."/>
            <person name="Ventosa A."/>
        </authorList>
    </citation>
    <scope>NUCLEOTIDE SEQUENCE [LARGE SCALE GENOMIC DNA]</scope>
    <source>
        <strain evidence="1 2">BH1</strain>
    </source>
</reference>
<dbReference type="EMBL" id="AOPO01000002">
    <property type="protein sequence ID" value="ELY22307.1"/>
    <property type="molecule type" value="Genomic_DNA"/>
</dbReference>
<organism evidence="1 2">
    <name type="scientific">Vreelandella titanicae BH1</name>
    <dbReference type="NCBI Taxonomy" id="1204738"/>
    <lineage>
        <taxon>Bacteria</taxon>
        <taxon>Pseudomonadati</taxon>
        <taxon>Pseudomonadota</taxon>
        <taxon>Gammaproteobacteria</taxon>
        <taxon>Oceanospirillales</taxon>
        <taxon>Halomonadaceae</taxon>
        <taxon>Vreelandella</taxon>
    </lineage>
</organism>
<protein>
    <submittedName>
        <fullName evidence="1">Uncharacterized protein</fullName>
    </submittedName>
</protein>
<sequence length="320" mass="35518">MSDPMAWRILTVAAIIEDEYGVTPEDLSSAVFFDVMTREAASPYQGDTAEVERVKPGFGSNKQVNVAPYTTRQIRVPYAGSGTPGVPPSYRPLLLCSGHSEVIDMTEGAETVTYEPVSSNFASISLLWWTDNDELQVLPGVRGTVTRTADAKGMPYFEFNLTGLYLRPYREAPPAGSSREPQAEEVPINKQNSAFTFFGYEARMQSWSFDMGGQVEHRNLVNYEGVHIQNRNATGQVNIEAPRIQDFNIYEKVESHNGTTESPVTFTHGKTPGNIVKQQCARVQLSNLQETEVQGFKHFTMDTRLLSAEAGDGDYAYVFS</sequence>
<proteinExistence type="predicted"/>
<dbReference type="RefSeq" id="WP_009286616.1">
    <property type="nucleotide sequence ID" value="NZ_AOPO01000002.1"/>
</dbReference>
<dbReference type="AlphaFoldDB" id="L9UC65"/>
<evidence type="ECO:0000313" key="2">
    <source>
        <dbReference type="Proteomes" id="UP000011651"/>
    </source>
</evidence>
<dbReference type="Proteomes" id="UP000011651">
    <property type="component" value="Unassembled WGS sequence"/>
</dbReference>
<gene>
    <name evidence="1" type="ORF">HALTITAN_0883</name>
</gene>
<accession>L9UC65</accession>
<name>L9UC65_9GAMM</name>
<evidence type="ECO:0000313" key="1">
    <source>
        <dbReference type="EMBL" id="ELY22307.1"/>
    </source>
</evidence>
<comment type="caution">
    <text evidence="1">The sequence shown here is derived from an EMBL/GenBank/DDBJ whole genome shotgun (WGS) entry which is preliminary data.</text>
</comment>